<keyword evidence="5" id="KW-0680">Restriction system</keyword>
<dbReference type="Gene3D" id="3.40.50.150">
    <property type="entry name" value="Vaccinia Virus protein VP39"/>
    <property type="match status" value="1"/>
</dbReference>
<sequence>MLQIPVGSLFSGAVDGMAQGFEMASDCYNVILSNEIDPSAVKTHQLNYSHRIIADDIRKVSVDNYLDVREGVLVGTFPCVEYSLAANIHKKKRESNWKQAYHHAMVQDLFLHFFRYVALIQPEVYLWENSPEVRKFPIVMETFRKLPPYDYYEMELDTKDFRLPQRRKRLFVIGFKRRFTPVSPLYFQEFNRQLTIGDIREENPVIDIPDYVKKRIDGGYRDLPSVKADHDIGNTCVAHYARDRGTTLIYARPGEPNYKGLRPFTNREYARQMGIPDAFQFANATTTNFKHIGNSVSPIVVKALAKMILPYFGEKTA</sequence>
<dbReference type="EMBL" id="CP134052">
    <property type="protein sequence ID" value="WNC17929.1"/>
    <property type="molecule type" value="Genomic_DNA"/>
</dbReference>
<evidence type="ECO:0000256" key="1">
    <source>
        <dbReference type="ARBA" id="ARBA00011975"/>
    </source>
</evidence>
<evidence type="ECO:0000256" key="6">
    <source>
        <dbReference type="PROSITE-ProRule" id="PRU01016"/>
    </source>
</evidence>
<geneLocation type="plasmid" evidence="7 8">
    <name>pBbsI</name>
</geneLocation>
<evidence type="ECO:0000256" key="3">
    <source>
        <dbReference type="ARBA" id="ARBA00022679"/>
    </source>
</evidence>
<dbReference type="GO" id="GO:0032259">
    <property type="term" value="P:methylation"/>
    <property type="evidence" value="ECO:0007669"/>
    <property type="project" value="UniProtKB-KW"/>
</dbReference>
<keyword evidence="3 6" id="KW-0808">Transferase</keyword>
<dbReference type="Gene3D" id="3.90.120.10">
    <property type="entry name" value="DNA Methylase, subunit A, domain 2"/>
    <property type="match status" value="1"/>
</dbReference>
<dbReference type="Proteomes" id="UP001256827">
    <property type="component" value="Plasmid pBbsI"/>
</dbReference>
<reference evidence="7 8" key="1">
    <citation type="submission" date="2023-09" db="EMBL/GenBank/DDBJ databases">
        <title>Complete Genome and Methylome dissection of Bacillus brevis NEB573 original source of BbsI restriction endonuclease.</title>
        <authorList>
            <person name="Fomenkov A."/>
            <person name="Roberts R.D."/>
        </authorList>
    </citation>
    <scope>NUCLEOTIDE SEQUENCE [LARGE SCALE GENOMIC DNA]</scope>
    <source>
        <strain evidence="7 8">NEB573</strain>
        <plasmid evidence="7 8">pBbsI</plasmid>
    </source>
</reference>
<proteinExistence type="inferred from homology"/>
<evidence type="ECO:0000313" key="7">
    <source>
        <dbReference type="EMBL" id="WNC17929.1"/>
    </source>
</evidence>
<dbReference type="PANTHER" id="PTHR46098:SF1">
    <property type="entry name" value="TRNA (CYTOSINE(38)-C(5))-METHYLTRANSFERASE"/>
    <property type="match status" value="1"/>
</dbReference>
<dbReference type="Pfam" id="PF00145">
    <property type="entry name" value="DNA_methylase"/>
    <property type="match status" value="1"/>
</dbReference>
<keyword evidence="7" id="KW-0614">Plasmid</keyword>
<keyword evidence="8" id="KW-1185">Reference proteome</keyword>
<evidence type="ECO:0000313" key="8">
    <source>
        <dbReference type="Proteomes" id="UP001256827"/>
    </source>
</evidence>
<dbReference type="PROSITE" id="PS51679">
    <property type="entry name" value="SAM_MT_C5"/>
    <property type="match status" value="1"/>
</dbReference>
<name>A0ABY9TDC2_BREBE</name>
<dbReference type="RefSeq" id="WP_310774724.1">
    <property type="nucleotide sequence ID" value="NZ_CP134052.1"/>
</dbReference>
<evidence type="ECO:0000256" key="4">
    <source>
        <dbReference type="ARBA" id="ARBA00022691"/>
    </source>
</evidence>
<dbReference type="InterPro" id="IPR001525">
    <property type="entry name" value="C5_MeTfrase"/>
</dbReference>
<dbReference type="EC" id="2.1.1.37" evidence="1"/>
<dbReference type="PROSITE" id="PS00095">
    <property type="entry name" value="C5_MTASE_2"/>
    <property type="match status" value="1"/>
</dbReference>
<dbReference type="GO" id="GO:0008168">
    <property type="term" value="F:methyltransferase activity"/>
    <property type="evidence" value="ECO:0007669"/>
    <property type="project" value="UniProtKB-KW"/>
</dbReference>
<protein>
    <recommendedName>
        <fullName evidence="1">DNA (cytosine-5-)-methyltransferase</fullName>
        <ecNumber evidence="1">2.1.1.37</ecNumber>
    </recommendedName>
</protein>
<keyword evidence="2 6" id="KW-0489">Methyltransferase</keyword>
<accession>A0ABY9TDC2</accession>
<gene>
    <name evidence="7" type="ORF">RGB73_30200</name>
</gene>
<comment type="similarity">
    <text evidence="6">Belongs to the class I-like SAM-binding methyltransferase superfamily. C5-methyltransferase family.</text>
</comment>
<dbReference type="PANTHER" id="PTHR46098">
    <property type="entry name" value="TRNA (CYTOSINE(38)-C(5))-METHYLTRANSFERASE"/>
    <property type="match status" value="1"/>
</dbReference>
<evidence type="ECO:0000256" key="2">
    <source>
        <dbReference type="ARBA" id="ARBA00022603"/>
    </source>
</evidence>
<keyword evidence="4 6" id="KW-0949">S-adenosyl-L-methionine</keyword>
<dbReference type="InterPro" id="IPR031303">
    <property type="entry name" value="C5_meth_CS"/>
</dbReference>
<dbReference type="InterPro" id="IPR050750">
    <property type="entry name" value="C5-MTase"/>
</dbReference>
<evidence type="ECO:0000256" key="5">
    <source>
        <dbReference type="ARBA" id="ARBA00022747"/>
    </source>
</evidence>
<dbReference type="InterPro" id="IPR029063">
    <property type="entry name" value="SAM-dependent_MTases_sf"/>
</dbReference>
<dbReference type="SUPFAM" id="SSF53335">
    <property type="entry name" value="S-adenosyl-L-methionine-dependent methyltransferases"/>
    <property type="match status" value="1"/>
</dbReference>
<organism evidence="7 8">
    <name type="scientific">Brevibacillus brevis</name>
    <name type="common">Bacillus brevis</name>
    <dbReference type="NCBI Taxonomy" id="1393"/>
    <lineage>
        <taxon>Bacteria</taxon>
        <taxon>Bacillati</taxon>
        <taxon>Bacillota</taxon>
        <taxon>Bacilli</taxon>
        <taxon>Bacillales</taxon>
        <taxon>Paenibacillaceae</taxon>
        <taxon>Brevibacillus</taxon>
    </lineage>
</organism>
<feature type="active site" evidence="6">
    <location>
        <position position="79"/>
    </location>
</feature>